<dbReference type="Gene3D" id="3.40.50.1110">
    <property type="entry name" value="SGNH hydrolase"/>
    <property type="match status" value="1"/>
</dbReference>
<evidence type="ECO:0000256" key="1">
    <source>
        <dbReference type="ARBA" id="ARBA00008668"/>
    </source>
</evidence>
<evidence type="ECO:0000256" key="3">
    <source>
        <dbReference type="ARBA" id="ARBA00022963"/>
    </source>
</evidence>
<dbReference type="Proteomes" id="UP000032180">
    <property type="component" value="Chromosome 3"/>
</dbReference>
<name>A0A0D9VVW4_9ORYZ</name>
<dbReference type="HOGENOM" id="CLU_015101_0_2_1"/>
<dbReference type="SUPFAM" id="SSF52266">
    <property type="entry name" value="SGNH hydrolase"/>
    <property type="match status" value="1"/>
</dbReference>
<dbReference type="CDD" id="cd01837">
    <property type="entry name" value="SGNH_plant_lipase_like"/>
    <property type="match status" value="1"/>
</dbReference>
<dbReference type="eggNOG" id="KOG0017">
    <property type="taxonomic scope" value="Eukaryota"/>
</dbReference>
<reference evidence="4" key="3">
    <citation type="submission" date="2015-04" db="UniProtKB">
        <authorList>
            <consortium name="EnsemblPlants"/>
        </authorList>
    </citation>
    <scope>IDENTIFICATION</scope>
</reference>
<dbReference type="GO" id="GO:0016788">
    <property type="term" value="F:hydrolase activity, acting on ester bonds"/>
    <property type="evidence" value="ECO:0007669"/>
    <property type="project" value="InterPro"/>
</dbReference>
<accession>A0A0D9VVW4</accession>
<evidence type="ECO:0000313" key="4">
    <source>
        <dbReference type="EnsemblPlants" id="LPERR03G20190.2"/>
    </source>
</evidence>
<dbReference type="InterPro" id="IPR035669">
    <property type="entry name" value="SGNH_plant_lipase-like"/>
</dbReference>
<dbReference type="Gramene" id="LPERR03G20190.2">
    <property type="protein sequence ID" value="LPERR03G20190.2"/>
    <property type="gene ID" value="LPERR03G20190"/>
</dbReference>
<protein>
    <recommendedName>
        <fullName evidence="6">GDSL esterase/lipase</fullName>
    </recommendedName>
</protein>
<sequence>MGADNKVVLTSPRSRLPMTNAVAVVVAAAWLLLLLAPKSSAAATTVPAVYVLGDSLADVGNNNHLVTLLRADFPHNGIDYPGGKSTGRFSNGKNFPDFLAENLGLATSPPYLAISSSSNANYVNGVNFASGGAGVFNSTNKDQCISFDKQIEYYSRVYASLVQSLGEAQAANHLAKSLFAITIGSNDIIHYTRSSSATKATNPQQQFVDTLIQSLTGQLQKLYNLGARKILFLGTGPVGCCPSLRELSKTKDCSAEANGASARYNEAAASLLRGMGERHADLRYAVFDSGAALLRYIDRPAAYGFTEARAACCGLGDMNAKIGCTPVSLYCANRTGYVFWDFYHPTEATARMLTATAFDGAPPLIFPVNIRQLSAM</sequence>
<evidence type="ECO:0000313" key="5">
    <source>
        <dbReference type="Proteomes" id="UP000032180"/>
    </source>
</evidence>
<proteinExistence type="inferred from homology"/>
<reference evidence="4 5" key="1">
    <citation type="submission" date="2012-08" db="EMBL/GenBank/DDBJ databases">
        <title>Oryza genome evolution.</title>
        <authorList>
            <person name="Wing R.A."/>
        </authorList>
    </citation>
    <scope>NUCLEOTIDE SEQUENCE</scope>
</reference>
<keyword evidence="5" id="KW-1185">Reference proteome</keyword>
<dbReference type="InterPro" id="IPR001087">
    <property type="entry name" value="GDSL"/>
</dbReference>
<keyword evidence="3" id="KW-0442">Lipid degradation</keyword>
<dbReference type="EnsemblPlants" id="LPERR03G20190.2">
    <property type="protein sequence ID" value="LPERR03G20190.2"/>
    <property type="gene ID" value="LPERR03G20190"/>
</dbReference>
<evidence type="ECO:0008006" key="6">
    <source>
        <dbReference type="Google" id="ProtNLM"/>
    </source>
</evidence>
<comment type="similarity">
    <text evidence="1">Belongs to the 'GDSL' lipolytic enzyme family.</text>
</comment>
<evidence type="ECO:0000256" key="2">
    <source>
        <dbReference type="ARBA" id="ARBA00022801"/>
    </source>
</evidence>
<dbReference type="InterPro" id="IPR051058">
    <property type="entry name" value="GDSL_Est/Lipase"/>
</dbReference>
<dbReference type="Pfam" id="PF00657">
    <property type="entry name" value="Lipase_GDSL"/>
    <property type="match status" value="1"/>
</dbReference>
<dbReference type="PANTHER" id="PTHR45648:SF106">
    <property type="entry name" value="ANTHER-SPECIFIC PROLINE-RICH PROTEIN APG"/>
    <property type="match status" value="1"/>
</dbReference>
<keyword evidence="3" id="KW-0443">Lipid metabolism</keyword>
<dbReference type="PANTHER" id="PTHR45648">
    <property type="entry name" value="GDSL LIPASE/ACYLHYDROLASE FAMILY PROTEIN (AFU_ORTHOLOGUE AFUA_4G14700)"/>
    <property type="match status" value="1"/>
</dbReference>
<dbReference type="InterPro" id="IPR036514">
    <property type="entry name" value="SGNH_hydro_sf"/>
</dbReference>
<keyword evidence="2" id="KW-0378">Hydrolase</keyword>
<organism evidence="4 5">
    <name type="scientific">Leersia perrieri</name>
    <dbReference type="NCBI Taxonomy" id="77586"/>
    <lineage>
        <taxon>Eukaryota</taxon>
        <taxon>Viridiplantae</taxon>
        <taxon>Streptophyta</taxon>
        <taxon>Embryophyta</taxon>
        <taxon>Tracheophyta</taxon>
        <taxon>Spermatophyta</taxon>
        <taxon>Magnoliopsida</taxon>
        <taxon>Liliopsida</taxon>
        <taxon>Poales</taxon>
        <taxon>Poaceae</taxon>
        <taxon>BOP clade</taxon>
        <taxon>Oryzoideae</taxon>
        <taxon>Oryzeae</taxon>
        <taxon>Oryzinae</taxon>
        <taxon>Leersia</taxon>
    </lineage>
</organism>
<reference evidence="5" key="2">
    <citation type="submission" date="2013-12" db="EMBL/GenBank/DDBJ databases">
        <authorList>
            <person name="Yu Y."/>
            <person name="Lee S."/>
            <person name="de Baynast K."/>
            <person name="Wissotski M."/>
            <person name="Liu L."/>
            <person name="Talag J."/>
            <person name="Goicoechea J."/>
            <person name="Angelova A."/>
            <person name="Jetty R."/>
            <person name="Kudrna D."/>
            <person name="Golser W."/>
            <person name="Rivera L."/>
            <person name="Zhang J."/>
            <person name="Wing R."/>
        </authorList>
    </citation>
    <scope>NUCLEOTIDE SEQUENCE</scope>
</reference>
<dbReference type="STRING" id="77586.A0A0D9VVW4"/>
<dbReference type="AlphaFoldDB" id="A0A0D9VVW4"/>
<dbReference type="GO" id="GO:0016042">
    <property type="term" value="P:lipid catabolic process"/>
    <property type="evidence" value="ECO:0007669"/>
    <property type="project" value="UniProtKB-KW"/>
</dbReference>